<accession>A0A409X0Q1</accession>
<dbReference type="OrthoDB" id="25826at2759"/>
<dbReference type="SUPFAM" id="SSF51395">
    <property type="entry name" value="FMN-linked oxidoreductases"/>
    <property type="match status" value="1"/>
</dbReference>
<protein>
    <recommendedName>
        <fullName evidence="3">FMN hydroxy acid dehydrogenase domain-containing protein</fullName>
    </recommendedName>
</protein>
<evidence type="ECO:0000256" key="2">
    <source>
        <dbReference type="ARBA" id="ARBA00023002"/>
    </source>
</evidence>
<dbReference type="Gene3D" id="3.20.20.70">
    <property type="entry name" value="Aldolase class I"/>
    <property type="match status" value="1"/>
</dbReference>
<proteinExistence type="predicted"/>
<dbReference type="STRING" id="93625.A0A409X0Q1"/>
<sequence>MSSEMLAEMLAPVQPIWPTERRSRSGDHPPNAVRFYYKVSRSHYLWCHLSLAYFYRTGGVQGTFHPNAEFNSARAGKALGVPFIFSTASSAGIQVGRFDPLFMAKHGRAGTNEHPNFQYDPAEVDEVVKAGDTKALSPLVLKGLQNIHIMVDAKPDIVILPGGNPWSSYMPDVYRGRIGPQPLGTVVFEEIEAKAKEKLKDHGGAFMYAGGSAGTNATYRANLKAFEKWGIIPRMLVDATTRSLEVTIFGVTHSSPIFIAPIGVQATFHPDGEFNPARAGKVLGVPFISSTASSRSLEEVAEANGDGHRWYQLYWPKSKDVTLSLLKRAKDNNFKALVITLDTMSIGWRPHDLETSYIPFAHGVGVQIGKSDPVFMAKHGKAVTHEHPVFPYDPAKIDQAFAAGDPKAREDVYLGSEWLKEANSGLYHSWEDLKFIRDNWEGPLLLKGIQSVHDAEKALEYGVNGIIVSNHGGRQLDGAIPSLLALEVIMKSQKVKAAQQTGELTVLFDSGGEVESPL</sequence>
<dbReference type="AlphaFoldDB" id="A0A409X0Q1"/>
<dbReference type="PANTHER" id="PTHR10578">
    <property type="entry name" value="S -2-HYDROXY-ACID OXIDASE-RELATED"/>
    <property type="match status" value="1"/>
</dbReference>
<evidence type="ECO:0000259" key="3">
    <source>
        <dbReference type="PROSITE" id="PS51349"/>
    </source>
</evidence>
<evidence type="ECO:0000313" key="4">
    <source>
        <dbReference type="EMBL" id="PPQ84279.1"/>
    </source>
</evidence>
<name>A0A409X0Q1_PSICY</name>
<dbReference type="InterPro" id="IPR037396">
    <property type="entry name" value="FMN_HAD"/>
</dbReference>
<keyword evidence="5" id="KW-1185">Reference proteome</keyword>
<comment type="caution">
    <text evidence="4">The sequence shown here is derived from an EMBL/GenBank/DDBJ whole genome shotgun (WGS) entry which is preliminary data.</text>
</comment>
<dbReference type="PROSITE" id="PS51349">
    <property type="entry name" value="FMN_HYDROXY_ACID_DH_2"/>
    <property type="match status" value="1"/>
</dbReference>
<gene>
    <name evidence="4" type="ORF">CVT25_013217</name>
</gene>
<organism evidence="4 5">
    <name type="scientific">Psilocybe cyanescens</name>
    <dbReference type="NCBI Taxonomy" id="93625"/>
    <lineage>
        <taxon>Eukaryota</taxon>
        <taxon>Fungi</taxon>
        <taxon>Dikarya</taxon>
        <taxon>Basidiomycota</taxon>
        <taxon>Agaricomycotina</taxon>
        <taxon>Agaricomycetes</taxon>
        <taxon>Agaricomycetidae</taxon>
        <taxon>Agaricales</taxon>
        <taxon>Agaricineae</taxon>
        <taxon>Strophariaceae</taxon>
        <taxon>Psilocybe</taxon>
    </lineage>
</organism>
<feature type="domain" description="FMN hydroxy acid dehydrogenase" evidence="3">
    <location>
        <begin position="182"/>
        <end position="518"/>
    </location>
</feature>
<evidence type="ECO:0000256" key="1">
    <source>
        <dbReference type="ARBA" id="ARBA00001917"/>
    </source>
</evidence>
<dbReference type="InterPro" id="IPR000262">
    <property type="entry name" value="FMN-dep_DH"/>
</dbReference>
<dbReference type="PROSITE" id="PS00557">
    <property type="entry name" value="FMN_HYDROXY_ACID_DH_1"/>
    <property type="match status" value="1"/>
</dbReference>
<dbReference type="Pfam" id="PF01070">
    <property type="entry name" value="FMN_dh"/>
    <property type="match status" value="1"/>
</dbReference>
<evidence type="ECO:0000313" key="5">
    <source>
        <dbReference type="Proteomes" id="UP000283269"/>
    </source>
</evidence>
<dbReference type="InParanoid" id="A0A409X0Q1"/>
<dbReference type="InterPro" id="IPR013785">
    <property type="entry name" value="Aldolase_TIM"/>
</dbReference>
<dbReference type="GO" id="GO:0016491">
    <property type="term" value="F:oxidoreductase activity"/>
    <property type="evidence" value="ECO:0007669"/>
    <property type="project" value="UniProtKB-KW"/>
</dbReference>
<dbReference type="EMBL" id="NHYD01002901">
    <property type="protein sequence ID" value="PPQ84279.1"/>
    <property type="molecule type" value="Genomic_DNA"/>
</dbReference>
<dbReference type="Proteomes" id="UP000283269">
    <property type="component" value="Unassembled WGS sequence"/>
</dbReference>
<dbReference type="PANTHER" id="PTHR10578:SF143">
    <property type="entry name" value="FMN-DEPENDENT ALPHA-HYDROXY ACID DEHYDROGENASE PB1A11.03"/>
    <property type="match status" value="1"/>
</dbReference>
<dbReference type="InterPro" id="IPR008259">
    <property type="entry name" value="FMN_hydac_DH_AS"/>
</dbReference>
<keyword evidence="2" id="KW-0560">Oxidoreductase</keyword>
<reference evidence="4 5" key="1">
    <citation type="journal article" date="2018" name="Evol. Lett.">
        <title>Horizontal gene cluster transfer increased hallucinogenic mushroom diversity.</title>
        <authorList>
            <person name="Reynolds H.T."/>
            <person name="Vijayakumar V."/>
            <person name="Gluck-Thaler E."/>
            <person name="Korotkin H.B."/>
            <person name="Matheny P.B."/>
            <person name="Slot J.C."/>
        </authorList>
    </citation>
    <scope>NUCLEOTIDE SEQUENCE [LARGE SCALE GENOMIC DNA]</scope>
    <source>
        <strain evidence="4 5">2631</strain>
    </source>
</reference>
<comment type="cofactor">
    <cofactor evidence="1">
        <name>FMN</name>
        <dbReference type="ChEBI" id="CHEBI:58210"/>
    </cofactor>
</comment>